<comment type="caution">
    <text evidence="3">The sequence shown here is derived from an EMBL/GenBank/DDBJ whole genome shotgun (WGS) entry which is preliminary data.</text>
</comment>
<dbReference type="InterPro" id="IPR015421">
    <property type="entry name" value="PyrdxlP-dep_Trfase_major"/>
</dbReference>
<dbReference type="GO" id="GO:0031071">
    <property type="term" value="F:cysteine desulfurase activity"/>
    <property type="evidence" value="ECO:0007669"/>
    <property type="project" value="UniProtKB-EC"/>
</dbReference>
<dbReference type="InterPro" id="IPR000192">
    <property type="entry name" value="Aminotrans_V_dom"/>
</dbReference>
<feature type="domain" description="Aminotransferase class V" evidence="2">
    <location>
        <begin position="3"/>
        <end position="215"/>
    </location>
</feature>
<dbReference type="PANTHER" id="PTHR43586:SF8">
    <property type="entry name" value="CYSTEINE DESULFURASE 1, CHLOROPLASTIC"/>
    <property type="match status" value="1"/>
</dbReference>
<keyword evidence="1" id="KW-0663">Pyridoxal phosphate</keyword>
<dbReference type="EC" id="2.8.1.7" evidence="3"/>
<name>A0A645BRR1_9ZZZZ</name>
<dbReference type="Pfam" id="PF00266">
    <property type="entry name" value="Aminotran_5"/>
    <property type="match status" value="1"/>
</dbReference>
<protein>
    <submittedName>
        <fullName evidence="3">Cysteine desulfurase SufS</fullName>
        <ecNumber evidence="3">2.8.1.7</ecNumber>
    </submittedName>
</protein>
<organism evidence="3">
    <name type="scientific">bioreactor metagenome</name>
    <dbReference type="NCBI Taxonomy" id="1076179"/>
    <lineage>
        <taxon>unclassified sequences</taxon>
        <taxon>metagenomes</taxon>
        <taxon>ecological metagenomes</taxon>
    </lineage>
</organism>
<dbReference type="InterPro" id="IPR015424">
    <property type="entry name" value="PyrdxlP-dep_Trfase"/>
</dbReference>
<evidence type="ECO:0000313" key="3">
    <source>
        <dbReference type="EMBL" id="MPM67301.1"/>
    </source>
</evidence>
<gene>
    <name evidence="3" type="primary">sufS_34</name>
    <name evidence="3" type="ORF">SDC9_114223</name>
</gene>
<dbReference type="Gene3D" id="3.40.640.10">
    <property type="entry name" value="Type I PLP-dependent aspartate aminotransferase-like (Major domain)"/>
    <property type="match status" value="1"/>
</dbReference>
<evidence type="ECO:0000259" key="2">
    <source>
        <dbReference type="Pfam" id="PF00266"/>
    </source>
</evidence>
<evidence type="ECO:0000256" key="1">
    <source>
        <dbReference type="ARBA" id="ARBA00022898"/>
    </source>
</evidence>
<dbReference type="PANTHER" id="PTHR43586">
    <property type="entry name" value="CYSTEINE DESULFURASE"/>
    <property type="match status" value="1"/>
</dbReference>
<sequence>MVPVKEIVALAHRAGAVAVVDGAQSVSHMRVNVQDIDADFFVFSGHKVFAPTGIGAVYGKRDILENMQPWQGGGNMIADVTFEKTLFHGAPTRFEAGTGNIADAVGLGAAIDYVERIGMENIARYEHDLLLYATRGLLTVPGLTLIGTAREKASVMSFSLKGYKPEEVGKALNEEGIAVRSGHHCAQPILRRFGHEATVRPSLAFYNTCAEVDILVAVLQRLAKR</sequence>
<dbReference type="InterPro" id="IPR015422">
    <property type="entry name" value="PyrdxlP-dep_Trfase_small"/>
</dbReference>
<dbReference type="SUPFAM" id="SSF53383">
    <property type="entry name" value="PLP-dependent transferases"/>
    <property type="match status" value="1"/>
</dbReference>
<dbReference type="EMBL" id="VSSQ01021611">
    <property type="protein sequence ID" value="MPM67301.1"/>
    <property type="molecule type" value="Genomic_DNA"/>
</dbReference>
<dbReference type="AlphaFoldDB" id="A0A645BRR1"/>
<accession>A0A645BRR1</accession>
<proteinExistence type="predicted"/>
<reference evidence="3" key="1">
    <citation type="submission" date="2019-08" db="EMBL/GenBank/DDBJ databases">
        <authorList>
            <person name="Kucharzyk K."/>
            <person name="Murdoch R.W."/>
            <person name="Higgins S."/>
            <person name="Loffler F."/>
        </authorList>
    </citation>
    <scope>NUCLEOTIDE SEQUENCE</scope>
</reference>
<dbReference type="Gene3D" id="3.90.1150.10">
    <property type="entry name" value="Aspartate Aminotransferase, domain 1"/>
    <property type="match status" value="1"/>
</dbReference>
<keyword evidence="3" id="KW-0808">Transferase</keyword>